<dbReference type="Gene3D" id="3.30.70.1140">
    <property type="entry name" value="Phospho-2-dehydro-3-deoxyheptonate aldolase, domain 1"/>
    <property type="match status" value="1"/>
</dbReference>
<evidence type="ECO:0000313" key="4">
    <source>
        <dbReference type="EMBL" id="SVB48117.1"/>
    </source>
</evidence>
<dbReference type="Gene3D" id="3.20.20.70">
    <property type="entry name" value="Aldolase class I"/>
    <property type="match status" value="1"/>
</dbReference>
<dbReference type="InterPro" id="IPR006218">
    <property type="entry name" value="DAHP1/KDSA"/>
</dbReference>
<dbReference type="NCBIfam" id="TIGR01361">
    <property type="entry name" value="DAHP_synth_Bsub"/>
    <property type="match status" value="1"/>
</dbReference>
<gene>
    <name evidence="4" type="ORF">METZ01_LOCUS200971</name>
</gene>
<dbReference type="NCBIfam" id="NF006421">
    <property type="entry name" value="PRK08673.1"/>
    <property type="match status" value="1"/>
</dbReference>
<dbReference type="Pfam" id="PF00793">
    <property type="entry name" value="DAHP_synth_1"/>
    <property type="match status" value="1"/>
</dbReference>
<evidence type="ECO:0008006" key="5">
    <source>
        <dbReference type="Google" id="ProtNLM"/>
    </source>
</evidence>
<proteinExistence type="predicted"/>
<dbReference type="GO" id="GO:0009073">
    <property type="term" value="P:aromatic amino acid family biosynthetic process"/>
    <property type="evidence" value="ECO:0007669"/>
    <property type="project" value="InterPro"/>
</dbReference>
<dbReference type="InterPro" id="IPR041071">
    <property type="entry name" value="DAHP_snth_FXD"/>
</dbReference>
<dbReference type="PANTHER" id="PTHR43018">
    <property type="entry name" value="PHOSPHO-2-DEHYDRO-3-DEOXYHEPTONATE ALDOLASE"/>
    <property type="match status" value="1"/>
</dbReference>
<dbReference type="PANTHER" id="PTHR43018:SF2">
    <property type="entry name" value="PHOSPHO-2-DEHYDRO-3-DEOXYHEPTONATE ALDOLASE"/>
    <property type="match status" value="1"/>
</dbReference>
<name>A0A382EE16_9ZZZZ</name>
<dbReference type="Pfam" id="PF18152">
    <property type="entry name" value="DAHP_snth_FXD"/>
    <property type="match status" value="1"/>
</dbReference>
<organism evidence="4">
    <name type="scientific">marine metagenome</name>
    <dbReference type="NCBI Taxonomy" id="408172"/>
    <lineage>
        <taxon>unclassified sequences</taxon>
        <taxon>metagenomes</taxon>
        <taxon>ecological metagenomes</taxon>
    </lineage>
</organism>
<dbReference type="GO" id="GO:0016832">
    <property type="term" value="F:aldehyde-lyase activity"/>
    <property type="evidence" value="ECO:0007669"/>
    <property type="project" value="InterPro"/>
</dbReference>
<feature type="domain" description="DAHP synthetase I/KDSA" evidence="2">
    <location>
        <begin position="91"/>
        <end position="323"/>
    </location>
</feature>
<dbReference type="GO" id="GO:0016740">
    <property type="term" value="F:transferase activity"/>
    <property type="evidence" value="ECO:0007669"/>
    <property type="project" value="UniProtKB-KW"/>
</dbReference>
<evidence type="ECO:0000259" key="3">
    <source>
        <dbReference type="Pfam" id="PF18152"/>
    </source>
</evidence>
<evidence type="ECO:0000256" key="1">
    <source>
        <dbReference type="ARBA" id="ARBA00022679"/>
    </source>
</evidence>
<reference evidence="4" key="1">
    <citation type="submission" date="2018-05" db="EMBL/GenBank/DDBJ databases">
        <authorList>
            <person name="Lanie J.A."/>
            <person name="Ng W.-L."/>
            <person name="Kazmierczak K.M."/>
            <person name="Andrzejewski T.M."/>
            <person name="Davidsen T.M."/>
            <person name="Wayne K.J."/>
            <person name="Tettelin H."/>
            <person name="Glass J.I."/>
            <person name="Rusch D."/>
            <person name="Podicherti R."/>
            <person name="Tsui H.-C.T."/>
            <person name="Winkler M.E."/>
        </authorList>
    </citation>
    <scope>NUCLEOTIDE SEQUENCE</scope>
</reference>
<sequence>MIIVTKHGVTQEELDHIRERVESFGLRTHVVEGEHRTVIACVGDEERLQNIPLQSIPGVEAVQAVMKPYKLASRDFSAEPSRIPLGSAEIGGSEIVVIAGPCSVEGKDMLESTAKEIRAHGARALRGGAFKPRSSPYSFQGLGEEGLKILAEVRAETGLPIVTEVMDTRQVELVASYADMLQIGARNMQNFNLLLEVGRIRRPVLLKRGMSATVEDLLLAAEYIMSQGNPNVVLCERGIRTFGKATRNTFDLAAIPVLKKETHLPVIADPSHAGGKRDPVAPLAYAAVAAGADGLMIEVHPKPETATSDGDQSLTFSGFADLMENLKPFVAAAGRTMEA</sequence>
<keyword evidence="1" id="KW-0808">Transferase</keyword>
<dbReference type="EMBL" id="UINC01043704">
    <property type="protein sequence ID" value="SVB48117.1"/>
    <property type="molecule type" value="Genomic_DNA"/>
</dbReference>
<evidence type="ECO:0000259" key="2">
    <source>
        <dbReference type="Pfam" id="PF00793"/>
    </source>
</evidence>
<dbReference type="NCBIfam" id="NF009239">
    <property type="entry name" value="PRK12595.1"/>
    <property type="match status" value="1"/>
</dbReference>
<feature type="domain" description="DAHP synthase ferredoxin-like" evidence="3">
    <location>
        <begin position="1"/>
        <end position="67"/>
    </location>
</feature>
<dbReference type="InterPro" id="IPR013785">
    <property type="entry name" value="Aldolase_TIM"/>
</dbReference>
<dbReference type="InterPro" id="IPR006268">
    <property type="entry name" value="DAHP_syn_2"/>
</dbReference>
<dbReference type="InterPro" id="IPR052899">
    <property type="entry name" value="Class-I_DAHP_synthase"/>
</dbReference>
<protein>
    <recommendedName>
        <fullName evidence="5">DAHP synthetase I/KDSA domain-containing protein</fullName>
    </recommendedName>
</protein>
<dbReference type="AlphaFoldDB" id="A0A382EE16"/>
<dbReference type="SUPFAM" id="SSF51569">
    <property type="entry name" value="Aldolase"/>
    <property type="match status" value="1"/>
</dbReference>
<accession>A0A382EE16</accession>